<evidence type="ECO:0000313" key="3">
    <source>
        <dbReference type="Proteomes" id="UP000273044"/>
    </source>
</evidence>
<reference evidence="2 3" key="1">
    <citation type="submission" date="2018-12" db="EMBL/GenBank/DDBJ databases">
        <authorList>
            <consortium name="Pathogen Informatics"/>
        </authorList>
    </citation>
    <scope>NUCLEOTIDE SEQUENCE [LARGE SCALE GENOMIC DNA]</scope>
    <source>
        <strain evidence="2 3">NCTC12967</strain>
    </source>
</reference>
<feature type="region of interest" description="Disordered" evidence="1">
    <location>
        <begin position="71"/>
        <end position="96"/>
    </location>
</feature>
<dbReference type="Proteomes" id="UP000273044">
    <property type="component" value="Chromosome"/>
</dbReference>
<protein>
    <submittedName>
        <fullName evidence="2">ABC-type bacteriocin/lantibiotic exporters, contain an N-terminal double-glycine peptidase domain</fullName>
    </submittedName>
</protein>
<dbReference type="InterPro" id="IPR027417">
    <property type="entry name" value="P-loop_NTPase"/>
</dbReference>
<sequence length="112" mass="12850">MRGSQFLFLDEALSSLDEENRRHIYRHVVLGERYRNVTMVMVSHDLSLIDYCDTAWFMMDRETFEKIPGGGARAGSITGLSPAPATPRRALKEPEDLLRSLTADMHSWQNQH</sequence>
<dbReference type="SUPFAM" id="SSF52540">
    <property type="entry name" value="P-loop containing nucleoside triphosphate hydrolases"/>
    <property type="match status" value="1"/>
</dbReference>
<dbReference type="AlphaFoldDB" id="A0A448MUQ4"/>
<name>A0A448MUQ4_9ACTN</name>
<dbReference type="GeneID" id="64405644"/>
<organism evidence="2 3">
    <name type="scientific">Arachnia propionica</name>
    <dbReference type="NCBI Taxonomy" id="1750"/>
    <lineage>
        <taxon>Bacteria</taxon>
        <taxon>Bacillati</taxon>
        <taxon>Actinomycetota</taxon>
        <taxon>Actinomycetes</taxon>
        <taxon>Propionibacteriales</taxon>
        <taxon>Propionibacteriaceae</taxon>
        <taxon>Arachnia</taxon>
    </lineage>
</organism>
<dbReference type="RefSeq" id="WP_061787397.1">
    <property type="nucleotide sequence ID" value="NZ_LR134406.1"/>
</dbReference>
<proteinExistence type="predicted"/>
<evidence type="ECO:0000313" key="2">
    <source>
        <dbReference type="EMBL" id="VEH68878.1"/>
    </source>
</evidence>
<dbReference type="Gene3D" id="3.40.50.300">
    <property type="entry name" value="P-loop containing nucleotide triphosphate hydrolases"/>
    <property type="match status" value="1"/>
</dbReference>
<keyword evidence="3" id="KW-1185">Reference proteome</keyword>
<dbReference type="EMBL" id="LR134406">
    <property type="protein sequence ID" value="VEH68878.1"/>
    <property type="molecule type" value="Genomic_DNA"/>
</dbReference>
<evidence type="ECO:0000256" key="1">
    <source>
        <dbReference type="SAM" id="MobiDB-lite"/>
    </source>
</evidence>
<accession>A0A448MUQ4</accession>
<gene>
    <name evidence="2" type="ORF">NCTC12967_00140</name>
</gene>